<feature type="transmembrane region" description="Helical" evidence="2">
    <location>
        <begin position="791"/>
        <end position="811"/>
    </location>
</feature>
<evidence type="ECO:0000313" key="3">
    <source>
        <dbReference type="EMBL" id="GMH99567.1"/>
    </source>
</evidence>
<feature type="compositionally biased region" description="Basic and acidic residues" evidence="1">
    <location>
        <begin position="1013"/>
        <end position="1023"/>
    </location>
</feature>
<keyword evidence="2" id="KW-0812">Transmembrane</keyword>
<feature type="region of interest" description="Disordered" evidence="1">
    <location>
        <begin position="1013"/>
        <end position="1079"/>
    </location>
</feature>
<name>A0A9W7BZR3_9STRA</name>
<organism evidence="3 4">
    <name type="scientific">Triparma laevis f. longispina</name>
    <dbReference type="NCBI Taxonomy" id="1714387"/>
    <lineage>
        <taxon>Eukaryota</taxon>
        <taxon>Sar</taxon>
        <taxon>Stramenopiles</taxon>
        <taxon>Ochrophyta</taxon>
        <taxon>Bolidophyceae</taxon>
        <taxon>Parmales</taxon>
        <taxon>Triparmaceae</taxon>
        <taxon>Triparma</taxon>
    </lineage>
</organism>
<evidence type="ECO:0000313" key="4">
    <source>
        <dbReference type="Proteomes" id="UP001165122"/>
    </source>
</evidence>
<dbReference type="OrthoDB" id="10380486at2759"/>
<protein>
    <submittedName>
        <fullName evidence="3">Uncharacterized protein</fullName>
    </submittedName>
</protein>
<dbReference type="Proteomes" id="UP001165122">
    <property type="component" value="Unassembled WGS sequence"/>
</dbReference>
<feature type="transmembrane region" description="Helical" evidence="2">
    <location>
        <begin position="639"/>
        <end position="660"/>
    </location>
</feature>
<dbReference type="AlphaFoldDB" id="A0A9W7BZR3"/>
<accession>A0A9W7BZR3</accession>
<keyword evidence="2" id="KW-1133">Transmembrane helix</keyword>
<comment type="caution">
    <text evidence="3">The sequence shown here is derived from an EMBL/GenBank/DDBJ whole genome shotgun (WGS) entry which is preliminary data.</text>
</comment>
<reference evidence="4" key="1">
    <citation type="journal article" date="2023" name="Commun. Biol.">
        <title>Genome analysis of Parmales, the sister group of diatoms, reveals the evolutionary specialization of diatoms from phago-mixotrophs to photoautotrophs.</title>
        <authorList>
            <person name="Ban H."/>
            <person name="Sato S."/>
            <person name="Yoshikawa S."/>
            <person name="Yamada K."/>
            <person name="Nakamura Y."/>
            <person name="Ichinomiya M."/>
            <person name="Sato N."/>
            <person name="Blanc-Mathieu R."/>
            <person name="Endo H."/>
            <person name="Kuwata A."/>
            <person name="Ogata H."/>
        </authorList>
    </citation>
    <scope>NUCLEOTIDE SEQUENCE [LARGE SCALE GENOMIC DNA]</scope>
    <source>
        <strain evidence="4">NIES 3700</strain>
    </source>
</reference>
<keyword evidence="4" id="KW-1185">Reference proteome</keyword>
<feature type="compositionally biased region" description="Basic and acidic residues" evidence="1">
    <location>
        <begin position="1033"/>
        <end position="1045"/>
    </location>
</feature>
<evidence type="ECO:0000256" key="1">
    <source>
        <dbReference type="SAM" id="MobiDB-lite"/>
    </source>
</evidence>
<gene>
    <name evidence="3" type="ORF">TrLO_g13885</name>
</gene>
<feature type="transmembrane region" description="Helical" evidence="2">
    <location>
        <begin position="493"/>
        <end position="515"/>
    </location>
</feature>
<feature type="transmembrane region" description="Helical" evidence="2">
    <location>
        <begin position="687"/>
        <end position="711"/>
    </location>
</feature>
<feature type="transmembrane region" description="Helical" evidence="2">
    <location>
        <begin position="840"/>
        <end position="859"/>
    </location>
</feature>
<feature type="transmembrane region" description="Helical" evidence="2">
    <location>
        <begin position="527"/>
        <end position="547"/>
    </location>
</feature>
<evidence type="ECO:0000256" key="2">
    <source>
        <dbReference type="SAM" id="Phobius"/>
    </source>
</evidence>
<keyword evidence="2" id="KW-0472">Membrane</keyword>
<feature type="transmembrane region" description="Helical" evidence="2">
    <location>
        <begin position="732"/>
        <end position="753"/>
    </location>
</feature>
<feature type="compositionally biased region" description="Polar residues" evidence="1">
    <location>
        <begin position="260"/>
        <end position="274"/>
    </location>
</feature>
<sequence length="1079" mass="123650">MATINPEAEITVYNGSDGGSRETKSVKDICNDPNCEEGAPPFFPFHPPRLSPKSLPSTIPNRTKSCFLKCLDLASGLNSKKKDAMKGYEYAAFTRFDSLKAGRCVKFTHPTLPTYFRSTSLIPSITLGQLVDMLMTVPTSPLITRSKDISRNILKRNLEPDSSEICLVEQLAINDNSIIEIVSRTFYSKIESLHVIWTCEETPTKLEEGAANYNGFCILTEVEGEGIVIDYWFVFNFDQDYLPKEVEAYTYGNDDSLSSVNRQDISSSPPLTSLNNRNNNRAADLEAGSAQKKIYGEGNELFYNSTLNRFIHLKIGMPQNAFYRVLASRYSYQATPADGVNIAYKFVYTYMDRIKPTFSILRKRQYVNRFLKDYKSLSEVGSKCDWLRSFLEGLMGFKHQSSRRELSMLLYFSFGKDGQDVGGDLAKDLIRRWMFLKKVELFPTVTIKRTVSEWRSANEEVLGDKEDWFWAFVEATLERITDDYIPFNRKARVVVSTLLSYLNVGSDIIMLGIFYNDPKYHKLNEFAFFYGGIASLILNLMVQALVAHISRRHKGAKELCREFFYIATLTKPLVDMTRNISSSRNNRLPTDPKREAPAFSYFEEFMYIKSSEVTLQSIPCAIFQTSAFIRLNVTGHYDFARFSIAISCITIGFLVTSFTFDKDLDPKSRRTMSEAYGMIPDNAVPRFLSFVAMMVMSSTQMLSRVLTVVLLDSSDVMGPKWGPSGTLSDYVIFVEVCIHCLFRIIRGDIYYWIKLPRGHIPFGIFARFSTYTMGAFTGFMKLRHPLDVGGLSFSFSVVWSFVLSFIAFNSYNIPVSKILPSHEWRAAEIMENRRTQLDNIWMIIVFNFILWFVSALIFFGNIKHGYLKTFISTQCSSDFLADNFLLAKTEEQKSYIFYYDKVLWKRIEAEVSVWMIERWQGWRLSKPTWLEEAWVSIIPAEMVPAKELYGVLFEEEEEGDSDDEFLSSFSSSPKNSDNNIDLEARLQMGEQLKKDRILQRLKRNEEIRKSANGEEDFGNVKEEVEVEQEDLELWVKESEEGKGGDGAEESESGGKETKGGKSPIKQARKKKDWDSSFWE</sequence>
<dbReference type="EMBL" id="BRXW01000012">
    <property type="protein sequence ID" value="GMH99567.1"/>
    <property type="molecule type" value="Genomic_DNA"/>
</dbReference>
<proteinExistence type="predicted"/>
<feature type="region of interest" description="Disordered" evidence="1">
    <location>
        <begin position="260"/>
        <end position="279"/>
    </location>
</feature>
<feature type="transmembrane region" description="Helical" evidence="2">
    <location>
        <begin position="759"/>
        <end position="779"/>
    </location>
</feature>